<dbReference type="Proteomes" id="UP001600894">
    <property type="component" value="Unassembled WGS sequence"/>
</dbReference>
<organism evidence="2 3">
    <name type="scientific">Enterocloster alcoholdehydrogenati</name>
    <dbReference type="NCBI Taxonomy" id="2547410"/>
    <lineage>
        <taxon>Bacteria</taxon>
        <taxon>Bacillati</taxon>
        <taxon>Bacillota</taxon>
        <taxon>Clostridia</taxon>
        <taxon>Lachnospirales</taxon>
        <taxon>Lachnospiraceae</taxon>
        <taxon>Enterocloster</taxon>
    </lineage>
</organism>
<evidence type="ECO:0000313" key="2">
    <source>
        <dbReference type="EMBL" id="GAA6269880.1"/>
    </source>
</evidence>
<accession>A0ABQ0B0S4</accession>
<proteinExistence type="predicted"/>
<feature type="domain" description="DUF4007" evidence="1">
    <location>
        <begin position="12"/>
        <end position="290"/>
    </location>
</feature>
<protein>
    <recommendedName>
        <fullName evidence="1">DUF4007 domain-containing protein</fullName>
    </recommendedName>
</protein>
<name>A0ABQ0B0S4_9FIRM</name>
<dbReference type="InterPro" id="IPR025248">
    <property type="entry name" value="DUF4007"/>
</dbReference>
<reference evidence="2 3" key="1">
    <citation type="submission" date="2024-04" db="EMBL/GenBank/DDBJ databases">
        <title>Defined microbial consortia suppress multidrug-resistant proinflammatory Enterobacteriaceae via ecological control.</title>
        <authorList>
            <person name="Furuichi M."/>
            <person name="Kawaguchi T."/>
            <person name="Pust M."/>
            <person name="Yasuma K."/>
            <person name="Plichta D."/>
            <person name="Hasegawa N."/>
            <person name="Ohya T."/>
            <person name="Bhattarai S."/>
            <person name="Sasajima S."/>
            <person name="Aoto Y."/>
            <person name="Tuganbaev T."/>
            <person name="Yaginuma M."/>
            <person name="Ueda M."/>
            <person name="Okahashi N."/>
            <person name="Amafuji K."/>
            <person name="Kiridooshi Y."/>
            <person name="Sugita K."/>
            <person name="Strazar M."/>
            <person name="Skelly A."/>
            <person name="Suda W."/>
            <person name="Hattori M."/>
            <person name="Nakamoto N."/>
            <person name="Caballero S."/>
            <person name="Norman J."/>
            <person name="Olle B."/>
            <person name="Tanoue T."/>
            <person name="Arita M."/>
            <person name="Bucci V."/>
            <person name="Atarashi K."/>
            <person name="Xavier R."/>
            <person name="Honda K."/>
        </authorList>
    </citation>
    <scope>NUCLEOTIDE SEQUENCE [LARGE SCALE GENOMIC DNA]</scope>
    <source>
        <strain evidence="3">f13</strain>
    </source>
</reference>
<gene>
    <name evidence="2" type="ORF">F130042H8_29400</name>
</gene>
<evidence type="ECO:0000313" key="3">
    <source>
        <dbReference type="Proteomes" id="UP001600894"/>
    </source>
</evidence>
<keyword evidence="3" id="KW-1185">Reference proteome</keyword>
<dbReference type="Pfam" id="PF13182">
    <property type="entry name" value="DUF4007"/>
    <property type="match status" value="1"/>
</dbReference>
<sequence length="296" mass="33770">MGMIKRKYRLKGHESFILRHGWLTKGIQAVEKDSGVFSKNSGTDTLGVGTNMAKAIRYWMRTAGITKDVPQKGVQLTELGQAIAKYDPYIEDVFTLWILHCNIVSNFEQATVWNLFFNKMDLTSAFDREEMFAMENRLILEATGEESVSERSLRDDCTAVLAMYSGKDDPGNDPEDKNISPFEELRLITQTGKNKFVKARPMMNKLDPLVILFLLIDKLNEKGSMQIDDTTDGNNMPGKLLNLNRIMVNDFLDDLQAKKYIIANRTAGLDIIYPDRCKELDQVKILEKYYERGITS</sequence>
<dbReference type="EMBL" id="BAABXL010000001">
    <property type="protein sequence ID" value="GAA6269880.1"/>
    <property type="molecule type" value="Genomic_DNA"/>
</dbReference>
<evidence type="ECO:0000259" key="1">
    <source>
        <dbReference type="Pfam" id="PF13182"/>
    </source>
</evidence>
<comment type="caution">
    <text evidence="2">The sequence shown here is derived from an EMBL/GenBank/DDBJ whole genome shotgun (WGS) entry which is preliminary data.</text>
</comment>